<protein>
    <submittedName>
        <fullName evidence="2">Uncharacterized protein</fullName>
    </submittedName>
</protein>
<keyword evidence="3" id="KW-1185">Reference proteome</keyword>
<comment type="caution">
    <text evidence="2">The sequence shown here is derived from an EMBL/GenBank/DDBJ whole genome shotgun (WGS) entry which is preliminary data.</text>
</comment>
<organism evidence="2 3">
    <name type="scientific">Galactobacter valiniphilus</name>
    <dbReference type="NCBI Taxonomy" id="2676122"/>
    <lineage>
        <taxon>Bacteria</taxon>
        <taxon>Bacillati</taxon>
        <taxon>Actinomycetota</taxon>
        <taxon>Actinomycetes</taxon>
        <taxon>Micrococcales</taxon>
        <taxon>Micrococcaceae</taxon>
        <taxon>Galactobacter</taxon>
    </lineage>
</organism>
<accession>A0A399JC36</accession>
<dbReference type="RefSeq" id="WP_119425292.1">
    <property type="nucleotide sequence ID" value="NZ_QQXK01000024.1"/>
</dbReference>
<feature type="region of interest" description="Disordered" evidence="1">
    <location>
        <begin position="1"/>
        <end position="26"/>
    </location>
</feature>
<proteinExistence type="predicted"/>
<sequence>MTRTAPDATIVTRTGPKSAGAPLKDPYAEADREWTAAEDARARELAADGFEVKAIAVRMRIDQKQVVRRLARTVYGYSGRDILKPLGNGSGHRKGYEKEELDLMRSFIESGVAIEDVAARLNRSVDGVVWRALNHRMLPPGI</sequence>
<dbReference type="EMBL" id="QQXK01000024">
    <property type="protein sequence ID" value="RII41592.1"/>
    <property type="molecule type" value="Genomic_DNA"/>
</dbReference>
<dbReference type="Proteomes" id="UP000265419">
    <property type="component" value="Unassembled WGS sequence"/>
</dbReference>
<evidence type="ECO:0000256" key="1">
    <source>
        <dbReference type="SAM" id="MobiDB-lite"/>
    </source>
</evidence>
<name>A0A399JC36_9MICC</name>
<dbReference type="AlphaFoldDB" id="A0A399JC36"/>
<gene>
    <name evidence="2" type="ORF">DWB68_11620</name>
</gene>
<evidence type="ECO:0000313" key="2">
    <source>
        <dbReference type="EMBL" id="RII41592.1"/>
    </source>
</evidence>
<evidence type="ECO:0000313" key="3">
    <source>
        <dbReference type="Proteomes" id="UP000265419"/>
    </source>
</evidence>
<reference evidence="2 3" key="1">
    <citation type="submission" date="2018-07" db="EMBL/GenBank/DDBJ databases">
        <title>Arthrobacter sp. nov., isolated from raw cow's milk with high bacterial count.</title>
        <authorList>
            <person name="Hahne J."/>
            <person name="Isele D."/>
            <person name="Lipski A."/>
        </authorList>
    </citation>
    <scope>NUCLEOTIDE SEQUENCE [LARGE SCALE GENOMIC DNA]</scope>
    <source>
        <strain evidence="2 3">JZ R-35</strain>
    </source>
</reference>